<dbReference type="PANTHER" id="PTHR36220:SF1">
    <property type="entry name" value="GAMMA TUBULIN COMPLEX COMPONENT C-TERMINAL DOMAIN-CONTAINING PROTEIN"/>
    <property type="match status" value="1"/>
</dbReference>
<dbReference type="Proteomes" id="UP000660262">
    <property type="component" value="Unassembled WGS sequence"/>
</dbReference>
<dbReference type="InterPro" id="IPR028994">
    <property type="entry name" value="Integrin_alpha_N"/>
</dbReference>
<accession>A0A830HFA3</accession>
<feature type="region of interest" description="Disordered" evidence="2">
    <location>
        <begin position="235"/>
        <end position="269"/>
    </location>
</feature>
<organism evidence="3 4">
    <name type="scientific">Pycnococcus provasolii</name>
    <dbReference type="NCBI Taxonomy" id="41880"/>
    <lineage>
        <taxon>Eukaryota</taxon>
        <taxon>Viridiplantae</taxon>
        <taxon>Chlorophyta</taxon>
        <taxon>Pseudoscourfieldiophyceae</taxon>
        <taxon>Pseudoscourfieldiales</taxon>
        <taxon>Pycnococcaceae</taxon>
        <taxon>Pycnococcus</taxon>
    </lineage>
</organism>
<dbReference type="Gene3D" id="2.130.10.130">
    <property type="entry name" value="Integrin alpha, N-terminal"/>
    <property type="match status" value="1"/>
</dbReference>
<evidence type="ECO:0000256" key="2">
    <source>
        <dbReference type="SAM" id="MobiDB-lite"/>
    </source>
</evidence>
<dbReference type="SUPFAM" id="SSF82171">
    <property type="entry name" value="DPP6 N-terminal domain-like"/>
    <property type="match status" value="1"/>
</dbReference>
<gene>
    <name evidence="3" type="ORF">PPROV_000440500</name>
</gene>
<dbReference type="EMBL" id="BNJQ01000010">
    <property type="protein sequence ID" value="GHP05655.1"/>
    <property type="molecule type" value="Genomic_DNA"/>
</dbReference>
<comment type="caution">
    <text evidence="3">The sequence shown here is derived from an EMBL/GenBank/DDBJ whole genome shotgun (WGS) entry which is preliminary data.</text>
</comment>
<dbReference type="PANTHER" id="PTHR36220">
    <property type="entry name" value="UNNAMED PRODUCT"/>
    <property type="match status" value="1"/>
</dbReference>
<evidence type="ECO:0000313" key="3">
    <source>
        <dbReference type="EMBL" id="GHP05655.1"/>
    </source>
</evidence>
<dbReference type="InterPro" id="IPR013517">
    <property type="entry name" value="FG-GAP"/>
</dbReference>
<dbReference type="AlphaFoldDB" id="A0A830HFA3"/>
<proteinExistence type="predicted"/>
<evidence type="ECO:0000256" key="1">
    <source>
        <dbReference type="ARBA" id="ARBA00022729"/>
    </source>
</evidence>
<dbReference type="Pfam" id="PF14312">
    <property type="entry name" value="FG-GAP_2"/>
    <property type="match status" value="1"/>
</dbReference>
<evidence type="ECO:0000313" key="4">
    <source>
        <dbReference type="Proteomes" id="UP000660262"/>
    </source>
</evidence>
<sequence>MQLDYVYLGYSPHSSPLLSGFKMLALQDEEVEIVMRFWPYNSNNYGCDGFFSYRIPYDVGTSACGGTQPWCAYGNHGANTLTLTLNAQSFRVWPNGAPPVPPPPPPPPLYNIQLGADIDGEAAGDHSGYSVSLSSDGSRVAIGAYWNDGNGAMSGHVRVYEYTAGTGSWTQLGADIDGEAADDYSGISVSLSSDGSRVAIGASANDGNGDKSGHVRVYEYTAGTGSWTQLGADIDGEAADNSSGSSVSLSSDGSRVAIGAPRNDGNGAESGHVRVYEYTSGAGSWTQLGADIDGEAADDRSGVSVSLSSDGSRVAIGAQQNAGNGSGSGHVRVYEYTAGAGSWTQLGADIDGEAAYDGSGTSVSLSSDGSRVAIGASANDGNGSGSGHVRVYEYSAGTGSWTQLGADIDGEAASDQSGISVSLSSDGSRVAIGANQNAGNGSGSGHVRVYEYNAGTGSWTQLGADIDGEAAGDHSGVSVSLSSDGSRVAIGALMPTFIADNGDKSGHVRVYSVGVLA</sequence>
<keyword evidence="4" id="KW-1185">Reference proteome</keyword>
<feature type="compositionally biased region" description="Low complexity" evidence="2">
    <location>
        <begin position="242"/>
        <end position="254"/>
    </location>
</feature>
<protein>
    <submittedName>
        <fullName evidence="3">Uncharacterized protein</fullName>
    </submittedName>
</protein>
<keyword evidence="1" id="KW-0732">Signal</keyword>
<name>A0A830HFA3_9CHLO</name>
<reference evidence="3" key="1">
    <citation type="submission" date="2020-10" db="EMBL/GenBank/DDBJ databases">
        <title>Unveiling of a novel bifunctional photoreceptor, Dualchrome1, isolated from a cosmopolitan green alga.</title>
        <authorList>
            <person name="Suzuki S."/>
            <person name="Kawachi M."/>
        </authorList>
    </citation>
    <scope>NUCLEOTIDE SEQUENCE</scope>
    <source>
        <strain evidence="3">NIES 2893</strain>
    </source>
</reference>